<dbReference type="GO" id="GO:0005737">
    <property type="term" value="C:cytoplasm"/>
    <property type="evidence" value="ECO:0007669"/>
    <property type="project" value="TreeGrafter"/>
</dbReference>
<sequence length="137" mass="16017">MLGPTGKRLDYITWHQYHMYMAINSEERCTFAENPVGCLIVDQENYIVANSFSQGNYHEKHAVFIALQNKRTKSAENCILYTSKFLECDECVENLIQEKIAKICYLSEPVENNWLERLKTAGIECEKYVKSRKIIRI</sequence>
<dbReference type="EC" id="3.5.4.12" evidence="3"/>
<evidence type="ECO:0000256" key="4">
    <source>
        <dbReference type="ARBA" id="ARBA00041763"/>
    </source>
</evidence>
<name>A0A9P1IPL7_9PELO</name>
<evidence type="ECO:0000259" key="5">
    <source>
        <dbReference type="PROSITE" id="PS51747"/>
    </source>
</evidence>
<dbReference type="PANTHER" id="PTHR11086:SF18">
    <property type="entry name" value="DEOXYCYTIDYLATE DEAMINASE"/>
    <property type="match status" value="1"/>
</dbReference>
<gene>
    <name evidence="6" type="ORF">CAMP_LOCUS11063</name>
</gene>
<dbReference type="InterPro" id="IPR016193">
    <property type="entry name" value="Cytidine_deaminase-like"/>
</dbReference>
<evidence type="ECO:0000256" key="1">
    <source>
        <dbReference type="ARBA" id="ARBA00022727"/>
    </source>
</evidence>
<reference evidence="6" key="1">
    <citation type="submission" date="2022-11" db="EMBL/GenBank/DDBJ databases">
        <authorList>
            <person name="Kikuchi T."/>
        </authorList>
    </citation>
    <scope>NUCLEOTIDE SEQUENCE</scope>
    <source>
        <strain evidence="6">PS1010</strain>
    </source>
</reference>
<protein>
    <recommendedName>
        <fullName evidence="4">dCMP deaminase</fullName>
        <ecNumber evidence="3">3.5.4.12</ecNumber>
    </recommendedName>
    <alternativeName>
        <fullName evidence="4">dCMP deaminase</fullName>
    </alternativeName>
</protein>
<proteinExistence type="predicted"/>
<dbReference type="Pfam" id="PF00383">
    <property type="entry name" value="dCMP_cyt_deam_1"/>
    <property type="match status" value="1"/>
</dbReference>
<keyword evidence="7" id="KW-1185">Reference proteome</keyword>
<keyword evidence="1" id="KW-0545">Nucleotide biosynthesis</keyword>
<dbReference type="AlphaFoldDB" id="A0A9P1IPL7"/>
<feature type="domain" description="CMP/dCMP-type deaminase" evidence="5">
    <location>
        <begin position="13"/>
        <end position="125"/>
    </location>
</feature>
<dbReference type="PROSITE" id="PS51747">
    <property type="entry name" value="CYT_DCMP_DEAMINASES_2"/>
    <property type="match status" value="1"/>
</dbReference>
<dbReference type="InterPro" id="IPR015517">
    <property type="entry name" value="dCMP_deaminase-rel"/>
</dbReference>
<dbReference type="EMBL" id="CANHGI010000004">
    <property type="protein sequence ID" value="CAI5448426.1"/>
    <property type="molecule type" value="Genomic_DNA"/>
</dbReference>
<dbReference type="SUPFAM" id="SSF53927">
    <property type="entry name" value="Cytidine deaminase-like"/>
    <property type="match status" value="1"/>
</dbReference>
<evidence type="ECO:0000313" key="6">
    <source>
        <dbReference type="EMBL" id="CAI5448426.1"/>
    </source>
</evidence>
<evidence type="ECO:0000313" key="7">
    <source>
        <dbReference type="Proteomes" id="UP001152747"/>
    </source>
</evidence>
<accession>A0A9P1IPL7</accession>
<evidence type="ECO:0000256" key="3">
    <source>
        <dbReference type="ARBA" id="ARBA00038938"/>
    </source>
</evidence>
<dbReference type="Proteomes" id="UP001152747">
    <property type="component" value="Unassembled WGS sequence"/>
</dbReference>
<evidence type="ECO:0000256" key="2">
    <source>
        <dbReference type="ARBA" id="ARBA00022801"/>
    </source>
</evidence>
<organism evidence="6 7">
    <name type="scientific">Caenorhabditis angaria</name>
    <dbReference type="NCBI Taxonomy" id="860376"/>
    <lineage>
        <taxon>Eukaryota</taxon>
        <taxon>Metazoa</taxon>
        <taxon>Ecdysozoa</taxon>
        <taxon>Nematoda</taxon>
        <taxon>Chromadorea</taxon>
        <taxon>Rhabditida</taxon>
        <taxon>Rhabditina</taxon>
        <taxon>Rhabditomorpha</taxon>
        <taxon>Rhabditoidea</taxon>
        <taxon>Rhabditidae</taxon>
        <taxon>Peloderinae</taxon>
        <taxon>Caenorhabditis</taxon>
    </lineage>
</organism>
<dbReference type="GO" id="GO:0004132">
    <property type="term" value="F:dCMP deaminase activity"/>
    <property type="evidence" value="ECO:0007669"/>
    <property type="project" value="TreeGrafter"/>
</dbReference>
<dbReference type="PANTHER" id="PTHR11086">
    <property type="entry name" value="DEOXYCYTIDYLATE DEAMINASE-RELATED"/>
    <property type="match status" value="1"/>
</dbReference>
<comment type="caution">
    <text evidence="6">The sequence shown here is derived from an EMBL/GenBank/DDBJ whole genome shotgun (WGS) entry which is preliminary data.</text>
</comment>
<dbReference type="InterPro" id="IPR002125">
    <property type="entry name" value="CMP_dCMP_dom"/>
</dbReference>
<keyword evidence="2" id="KW-0378">Hydrolase</keyword>
<dbReference type="Gene3D" id="3.40.140.10">
    <property type="entry name" value="Cytidine Deaminase, domain 2"/>
    <property type="match status" value="1"/>
</dbReference>
<dbReference type="OrthoDB" id="5808941at2759"/>